<dbReference type="EMBL" id="JACGXL010000003">
    <property type="protein sequence ID" value="MBA8888310.1"/>
    <property type="molecule type" value="Genomic_DNA"/>
</dbReference>
<comment type="caution">
    <text evidence="1">The sequence shown here is derived from an EMBL/GenBank/DDBJ whole genome shotgun (WGS) entry which is preliminary data.</text>
</comment>
<dbReference type="EC" id="1.17.4.1" evidence="1"/>
<dbReference type="AlphaFoldDB" id="A0A839F5F7"/>
<evidence type="ECO:0000313" key="1">
    <source>
        <dbReference type="EMBL" id="MBA8888310.1"/>
    </source>
</evidence>
<keyword evidence="2" id="KW-1185">Reference proteome</keyword>
<dbReference type="Gene3D" id="3.20.70.20">
    <property type="match status" value="1"/>
</dbReference>
<dbReference type="GO" id="GO:0004748">
    <property type="term" value="F:ribonucleoside-diphosphate reductase activity, thioredoxin disulfide as acceptor"/>
    <property type="evidence" value="ECO:0007669"/>
    <property type="project" value="UniProtKB-EC"/>
</dbReference>
<dbReference type="SUPFAM" id="SSF51998">
    <property type="entry name" value="PFL-like glycyl radical enzymes"/>
    <property type="match status" value="1"/>
</dbReference>
<sequence>MQPKATFIDRAAVEAWDAWFRLRDGARLCDTTIECTWRRVAGAVAAGDGALRDELATAMASWRVLLDERIVAVAGTDARAWPSDPCALVNAAAFVDAPGSPDARFDGARFAGSAALALRALDAATSRPTTHDAVRPALGVTGVADALALLGLRYDGAPALAFVRSLGLRLAEGCFRANVALARKHGARIALTRASRARAIGRGIAGELVADAERHGLRHAGALVLTSQPRLALLANAVADALDPLADDERRVSFPPDRRVVRSHGCARVLLRAAGRSLPESETARGVSIGAQLALRGALQPWLDAPIDHPVRVARVPTADESARARAQAVWLGLVEPRFSVDDAASGSVASMA</sequence>
<reference evidence="1 2" key="1">
    <citation type="submission" date="2020-07" db="EMBL/GenBank/DDBJ databases">
        <title>Genomic Encyclopedia of Type Strains, Phase IV (KMG-V): Genome sequencing to study the core and pangenomes of soil and plant-associated prokaryotes.</title>
        <authorList>
            <person name="Whitman W."/>
        </authorList>
    </citation>
    <scope>NUCLEOTIDE SEQUENCE [LARGE SCALE GENOMIC DNA]</scope>
    <source>
        <strain evidence="1 2">RH2WT43</strain>
    </source>
</reference>
<gene>
    <name evidence="1" type="ORF">FHW12_002534</name>
</gene>
<dbReference type="RefSeq" id="WP_182531357.1">
    <property type="nucleotide sequence ID" value="NZ_JACGXL010000003.1"/>
</dbReference>
<keyword evidence="1" id="KW-0560">Oxidoreductase</keyword>
<dbReference type="Proteomes" id="UP000550401">
    <property type="component" value="Unassembled WGS sequence"/>
</dbReference>
<accession>A0A839F5F7</accession>
<name>A0A839F5F7_9GAMM</name>
<evidence type="ECO:0000313" key="2">
    <source>
        <dbReference type="Proteomes" id="UP000550401"/>
    </source>
</evidence>
<proteinExistence type="predicted"/>
<organism evidence="1 2">
    <name type="scientific">Dokdonella fugitiva</name>
    <dbReference type="NCBI Taxonomy" id="328517"/>
    <lineage>
        <taxon>Bacteria</taxon>
        <taxon>Pseudomonadati</taxon>
        <taxon>Pseudomonadota</taxon>
        <taxon>Gammaproteobacteria</taxon>
        <taxon>Lysobacterales</taxon>
        <taxon>Rhodanobacteraceae</taxon>
        <taxon>Dokdonella</taxon>
    </lineage>
</organism>
<protein>
    <submittedName>
        <fullName evidence="1">Ribonucleoside-diphosphate reductase alpha chain</fullName>
        <ecNumber evidence="1">1.17.4.1</ecNumber>
    </submittedName>
</protein>